<dbReference type="EMBL" id="JALJOR010000001">
    <property type="protein sequence ID" value="KAK9828946.1"/>
    <property type="molecule type" value="Genomic_DNA"/>
</dbReference>
<protein>
    <submittedName>
        <fullName evidence="2">Uncharacterized protein</fullName>
    </submittedName>
</protein>
<accession>A0AAW1R595</accession>
<reference evidence="2 3" key="1">
    <citation type="journal article" date="2024" name="Nat. Commun.">
        <title>Phylogenomics reveals the evolutionary origins of lichenization in chlorophyte algae.</title>
        <authorList>
            <person name="Puginier C."/>
            <person name="Libourel C."/>
            <person name="Otte J."/>
            <person name="Skaloud P."/>
            <person name="Haon M."/>
            <person name="Grisel S."/>
            <person name="Petersen M."/>
            <person name="Berrin J.G."/>
            <person name="Delaux P.M."/>
            <person name="Dal Grande F."/>
            <person name="Keller J."/>
        </authorList>
    </citation>
    <scope>NUCLEOTIDE SEQUENCE [LARGE SCALE GENOMIC DNA]</scope>
    <source>
        <strain evidence="2 3">SAG 2043</strain>
    </source>
</reference>
<feature type="compositionally biased region" description="Polar residues" evidence="1">
    <location>
        <begin position="13"/>
        <end position="25"/>
    </location>
</feature>
<evidence type="ECO:0000313" key="2">
    <source>
        <dbReference type="EMBL" id="KAK9828946.1"/>
    </source>
</evidence>
<comment type="caution">
    <text evidence="2">The sequence shown here is derived from an EMBL/GenBank/DDBJ whole genome shotgun (WGS) entry which is preliminary data.</text>
</comment>
<gene>
    <name evidence="2" type="ORF">WJX72_002968</name>
</gene>
<keyword evidence="3" id="KW-1185">Reference proteome</keyword>
<organism evidence="2 3">
    <name type="scientific">[Myrmecia] bisecta</name>
    <dbReference type="NCBI Taxonomy" id="41462"/>
    <lineage>
        <taxon>Eukaryota</taxon>
        <taxon>Viridiplantae</taxon>
        <taxon>Chlorophyta</taxon>
        <taxon>core chlorophytes</taxon>
        <taxon>Trebouxiophyceae</taxon>
        <taxon>Trebouxiales</taxon>
        <taxon>Trebouxiaceae</taxon>
        <taxon>Myrmecia</taxon>
    </lineage>
</organism>
<sequence>MFRSLRKLRAPSSKRSQGQRPADSTASIATEYGWGRRFASDVNRVLKEVEEEDLTLVIQEWNEDRLVACAQIWGLVPRDKSLTKVQRQIAADAAKKCVVLFLLAHGAEATSHPQVFRFSWETYETCRLAMVACQPNIFAATEVPPAVAAEFDVQPRAAVASAITIFSEGDNGIVLSPTPFFCLVS</sequence>
<dbReference type="AlphaFoldDB" id="A0AAW1R595"/>
<evidence type="ECO:0000313" key="3">
    <source>
        <dbReference type="Proteomes" id="UP001489004"/>
    </source>
</evidence>
<proteinExistence type="predicted"/>
<evidence type="ECO:0000256" key="1">
    <source>
        <dbReference type="SAM" id="MobiDB-lite"/>
    </source>
</evidence>
<feature type="region of interest" description="Disordered" evidence="1">
    <location>
        <begin position="1"/>
        <end position="25"/>
    </location>
</feature>
<name>A0AAW1R595_9CHLO</name>
<dbReference type="Proteomes" id="UP001489004">
    <property type="component" value="Unassembled WGS sequence"/>
</dbReference>